<dbReference type="Proteomes" id="UP000700596">
    <property type="component" value="Unassembled WGS sequence"/>
</dbReference>
<feature type="transmembrane region" description="Helical" evidence="1">
    <location>
        <begin position="535"/>
        <end position="561"/>
    </location>
</feature>
<feature type="transmembrane region" description="Helical" evidence="1">
    <location>
        <begin position="135"/>
        <end position="156"/>
    </location>
</feature>
<dbReference type="PANTHER" id="PTHR35395">
    <property type="entry name" value="DUF6536 DOMAIN-CONTAINING PROTEIN"/>
    <property type="match status" value="1"/>
</dbReference>
<protein>
    <recommendedName>
        <fullName evidence="2">DUF6536 domain-containing protein</fullName>
    </recommendedName>
</protein>
<feature type="transmembrane region" description="Helical" evidence="1">
    <location>
        <begin position="319"/>
        <end position="343"/>
    </location>
</feature>
<feature type="transmembrane region" description="Helical" evidence="1">
    <location>
        <begin position="74"/>
        <end position="95"/>
    </location>
</feature>
<dbReference type="AlphaFoldDB" id="A0A9P9IKL7"/>
<comment type="caution">
    <text evidence="3">The sequence shown here is derived from an EMBL/GenBank/DDBJ whole genome shotgun (WGS) entry which is preliminary data.</text>
</comment>
<keyword evidence="4" id="KW-1185">Reference proteome</keyword>
<dbReference type="PANTHER" id="PTHR35395:SF1">
    <property type="entry name" value="DUF6536 DOMAIN-CONTAINING PROTEIN"/>
    <property type="match status" value="1"/>
</dbReference>
<dbReference type="InterPro" id="IPR046623">
    <property type="entry name" value="DUF6536"/>
</dbReference>
<reference evidence="3" key="1">
    <citation type="journal article" date="2021" name="Nat. Commun.">
        <title>Genetic determinants of endophytism in the Arabidopsis root mycobiome.</title>
        <authorList>
            <person name="Mesny F."/>
            <person name="Miyauchi S."/>
            <person name="Thiergart T."/>
            <person name="Pickel B."/>
            <person name="Atanasova L."/>
            <person name="Karlsson M."/>
            <person name="Huettel B."/>
            <person name="Barry K.W."/>
            <person name="Haridas S."/>
            <person name="Chen C."/>
            <person name="Bauer D."/>
            <person name="Andreopoulos W."/>
            <person name="Pangilinan J."/>
            <person name="LaButti K."/>
            <person name="Riley R."/>
            <person name="Lipzen A."/>
            <person name="Clum A."/>
            <person name="Drula E."/>
            <person name="Henrissat B."/>
            <person name="Kohler A."/>
            <person name="Grigoriev I.V."/>
            <person name="Martin F.M."/>
            <person name="Hacquard S."/>
        </authorList>
    </citation>
    <scope>NUCLEOTIDE SEQUENCE</scope>
    <source>
        <strain evidence="3">MPI-CAGE-CH-0243</strain>
    </source>
</reference>
<organism evidence="3 4">
    <name type="scientific">Dendryphion nanum</name>
    <dbReference type="NCBI Taxonomy" id="256645"/>
    <lineage>
        <taxon>Eukaryota</taxon>
        <taxon>Fungi</taxon>
        <taxon>Dikarya</taxon>
        <taxon>Ascomycota</taxon>
        <taxon>Pezizomycotina</taxon>
        <taxon>Dothideomycetes</taxon>
        <taxon>Pleosporomycetidae</taxon>
        <taxon>Pleosporales</taxon>
        <taxon>Torulaceae</taxon>
        <taxon>Dendryphion</taxon>
    </lineage>
</organism>
<evidence type="ECO:0000256" key="1">
    <source>
        <dbReference type="SAM" id="Phobius"/>
    </source>
</evidence>
<feature type="transmembrane region" description="Helical" evidence="1">
    <location>
        <begin position="418"/>
        <end position="436"/>
    </location>
</feature>
<feature type="transmembrane region" description="Helical" evidence="1">
    <location>
        <begin position="483"/>
        <end position="505"/>
    </location>
</feature>
<keyword evidence="1" id="KW-0472">Membrane</keyword>
<evidence type="ECO:0000313" key="3">
    <source>
        <dbReference type="EMBL" id="KAH7122675.1"/>
    </source>
</evidence>
<dbReference type="EMBL" id="JAGMWT010000009">
    <property type="protein sequence ID" value="KAH7122675.1"/>
    <property type="molecule type" value="Genomic_DNA"/>
</dbReference>
<accession>A0A9P9IKL7</accession>
<dbReference type="OrthoDB" id="5429634at2759"/>
<evidence type="ECO:0000313" key="4">
    <source>
        <dbReference type="Proteomes" id="UP000700596"/>
    </source>
</evidence>
<feature type="transmembrane region" description="Helical" evidence="1">
    <location>
        <begin position="21"/>
        <end position="47"/>
    </location>
</feature>
<proteinExistence type="predicted"/>
<feature type="domain" description="DUF6536" evidence="2">
    <location>
        <begin position="21"/>
        <end position="174"/>
    </location>
</feature>
<keyword evidence="1" id="KW-1133">Transmembrane helix</keyword>
<feature type="transmembrane region" description="Helical" evidence="1">
    <location>
        <begin position="581"/>
        <end position="602"/>
    </location>
</feature>
<sequence length="674" mass="76281">MLRRFPLRRKILQQHSLFVGWRFGVLISLLGVTTVCLANLSITVWAYTRAGREINQGVGVLSQGACDMIKRHDVWLHLLINILSTLLLSGSNYCMQVLSAPNRNELIEAHSRKDWLHIGVPNIGNLLRIGKDRSFLWLVLFLTSVPLHLLFNSVIFTNMQANNYIVIPSTEHWLQGGDFNSSTQFPFVRTNRRKKNLTTEDCFREYDLQYMSKFGNLILVQDEVTWRNPKSWAWDGGRNKWIKYDFDLYFPYQPHVLPFEAYAEYVPSNAWRCAEDKDSQCKPSQAWTIPHNRTLWAPFGDTVKYCMAEEVNEVCKLQFSFPIAIAVITANFIKVLCMAITLFRYRNHIGLVTLGDAIASFLDTPDPHTKGKCLHDMAIVTAELSWEKLKVPYELKNTPKRYIPKTIRWGRAPTRYRWLVTYVLYVAAVITGSIFAKRATIGLPTGITSLWRIGFGNVSGENLLDSTHPLMRTIFLANFPQAILSYLYLTFNAFYTSMFVAREWYMYGSEGKTLRVTAPLGNQRSTYWLNVPFRYAIPITVLSGLFHWLASQSFFMVQITITNPETRSAEKQISTCGYSPLAIICTVVTGTFIALVGIGLALRKFPAGMPLASSCSVLISAACHPPHGEETSLGSVRWGAVSHGVFVEGKQTTAGHCTFTTGRVDQPVPGLLYA</sequence>
<gene>
    <name evidence="3" type="ORF">B0J11DRAFT_437302</name>
</gene>
<keyword evidence="1" id="KW-0812">Transmembrane</keyword>
<evidence type="ECO:0000259" key="2">
    <source>
        <dbReference type="Pfam" id="PF20163"/>
    </source>
</evidence>
<dbReference type="Pfam" id="PF20163">
    <property type="entry name" value="DUF6536"/>
    <property type="match status" value="1"/>
</dbReference>
<name>A0A9P9IKL7_9PLEO</name>